<sequence length="144" mass="15085">MSKLLNLRLTSGDRVAICIAALPTLLLLLLLGPGPVAHAAGTTVCTNQGAITAVGCPGQNSTTCNVNANNNGCANPNMQIIKTGYFQCQGATGYYCPPVIINGVNQTGTCYTVYACMYDSTFNTCTQGAVINTVTSQLYWGFKC</sequence>
<evidence type="ECO:0000313" key="2">
    <source>
        <dbReference type="EMBL" id="VTR92477.1"/>
    </source>
</evidence>
<reference evidence="2 3" key="1">
    <citation type="submission" date="2019-05" db="EMBL/GenBank/DDBJ databases">
        <authorList>
            <consortium name="Science for Life Laboratories"/>
        </authorList>
    </citation>
    <scope>NUCLEOTIDE SEQUENCE [LARGE SCALE GENOMIC DNA]</scope>
    <source>
        <strain evidence="2">Soil9</strain>
    </source>
</reference>
<dbReference type="KEGG" id="gms:SOIL9_52370"/>
<evidence type="ECO:0000256" key="1">
    <source>
        <dbReference type="SAM" id="SignalP"/>
    </source>
</evidence>
<feature type="chain" id="PRO_5026686697" description="Secreted protein" evidence="1">
    <location>
        <begin position="40"/>
        <end position="144"/>
    </location>
</feature>
<protein>
    <recommendedName>
        <fullName evidence="4">Secreted protein</fullName>
    </recommendedName>
</protein>
<evidence type="ECO:0008006" key="4">
    <source>
        <dbReference type="Google" id="ProtNLM"/>
    </source>
</evidence>
<keyword evidence="3" id="KW-1185">Reference proteome</keyword>
<dbReference type="EMBL" id="LR593886">
    <property type="protein sequence ID" value="VTR92477.1"/>
    <property type="molecule type" value="Genomic_DNA"/>
</dbReference>
<dbReference type="AlphaFoldDB" id="A0A6P2CV62"/>
<organism evidence="2 3">
    <name type="scientific">Gemmata massiliana</name>
    <dbReference type="NCBI Taxonomy" id="1210884"/>
    <lineage>
        <taxon>Bacteria</taxon>
        <taxon>Pseudomonadati</taxon>
        <taxon>Planctomycetota</taxon>
        <taxon>Planctomycetia</taxon>
        <taxon>Gemmatales</taxon>
        <taxon>Gemmataceae</taxon>
        <taxon>Gemmata</taxon>
    </lineage>
</organism>
<gene>
    <name evidence="2" type="ORF">SOIL9_52370</name>
</gene>
<feature type="signal peptide" evidence="1">
    <location>
        <begin position="1"/>
        <end position="39"/>
    </location>
</feature>
<name>A0A6P2CV62_9BACT</name>
<evidence type="ECO:0000313" key="3">
    <source>
        <dbReference type="Proteomes" id="UP000464178"/>
    </source>
</evidence>
<proteinExistence type="predicted"/>
<keyword evidence="1" id="KW-0732">Signal</keyword>
<accession>A0A6P2CV62</accession>
<dbReference type="Proteomes" id="UP000464178">
    <property type="component" value="Chromosome"/>
</dbReference>